<keyword evidence="5" id="KW-1185">Reference proteome</keyword>
<evidence type="ECO:0000313" key="2">
    <source>
        <dbReference type="EMBL" id="CRF40408.1"/>
    </source>
</evidence>
<dbReference type="STRING" id="1578720.HAL011_01640"/>
<dbReference type="Gene3D" id="3.40.50.2000">
    <property type="entry name" value="Glycogen Phosphorylase B"/>
    <property type="match status" value="2"/>
</dbReference>
<evidence type="ECO:0000313" key="3">
    <source>
        <dbReference type="EMBL" id="CRF42529.1"/>
    </source>
</evidence>
<protein>
    <recommendedName>
        <fullName evidence="1">Glycosyl transferase family 1 domain-containing protein</fullName>
    </recommendedName>
</protein>
<evidence type="ECO:0000313" key="4">
    <source>
        <dbReference type="EMBL" id="CRF44523.1"/>
    </source>
</evidence>
<feature type="domain" description="Glycosyl transferase family 1" evidence="1">
    <location>
        <begin position="248"/>
        <end position="398"/>
    </location>
</feature>
<evidence type="ECO:0000313" key="6">
    <source>
        <dbReference type="Proteomes" id="UP000041394"/>
    </source>
</evidence>
<accession>A0A0K2XG03</accession>
<evidence type="ECO:0000259" key="1">
    <source>
        <dbReference type="Pfam" id="PF00534"/>
    </source>
</evidence>
<sequence>MVVLFCTEQYYPLQTGTAVADYNLTRALSQAGHQVFVLTSGSFAHQKLTREGAKQTIQSGTMQREAIQIAPNLSVIAFNIYAGVGGWQGELQAYKDFVQNFACDLLINVTLLTWNSNLIISLLPSLKAHKKVLINHGEQAFMSCCFGFKRFVKDSVKFLLTTLKLYPKGIYPWWFKEQVKRHIKHYDRVFFLHNKSHGYAYLKPFCSSVGILPNGVFAKDICPPKSLEVSLMDQNAKAQPDPKLSALLDTPYALNVSNYYPEKGQDFVLRAYYLSQARLPLIFIGALDKDHTLSRLKALKAQLDADFGFKEVFFYYALARDEVLEASKRATLFLHASHAPYEAFPMVILECLQFATPFVCTPIGNVKELCPDLIAHTPQEMAEKINTLLNDPAHYAKVSTGLHEKVQAFCYDQLVKLLEEV</sequence>
<reference evidence="6 7" key="3">
    <citation type="submission" date="2014-12" db="EMBL/GenBank/DDBJ databases">
        <authorList>
            <person name="Jaenicke S."/>
        </authorList>
    </citation>
    <scope>NUCLEOTIDE SEQUENCE [LARGE SCALE GENOMIC DNA]</scope>
</reference>
<organism evidence="4 6">
    <name type="scientific">Helicobacter ailurogastricus</name>
    <dbReference type="NCBI Taxonomy" id="1578720"/>
    <lineage>
        <taxon>Bacteria</taxon>
        <taxon>Pseudomonadati</taxon>
        <taxon>Campylobacterota</taxon>
        <taxon>Epsilonproteobacteria</taxon>
        <taxon>Campylobacterales</taxon>
        <taxon>Helicobacteraceae</taxon>
        <taxon>Helicobacter</taxon>
    </lineage>
</organism>
<dbReference type="SUPFAM" id="SSF53756">
    <property type="entry name" value="UDP-Glycosyltransferase/glycogen phosphorylase"/>
    <property type="match status" value="1"/>
</dbReference>
<dbReference type="CDD" id="cd03801">
    <property type="entry name" value="GT4_PimA-like"/>
    <property type="match status" value="1"/>
</dbReference>
<evidence type="ECO:0000313" key="5">
    <source>
        <dbReference type="Proteomes" id="UP000038622"/>
    </source>
</evidence>
<dbReference type="RefSeq" id="WP_231624640.1">
    <property type="nucleotide sequence ID" value="NZ_BSWP01000015.1"/>
</dbReference>
<proteinExistence type="predicted"/>
<dbReference type="EMBL" id="CDML01000005">
    <property type="protein sequence ID" value="CRF40408.1"/>
    <property type="molecule type" value="Genomic_DNA"/>
</dbReference>
<dbReference type="PANTHER" id="PTHR12526">
    <property type="entry name" value="GLYCOSYLTRANSFERASE"/>
    <property type="match status" value="1"/>
</dbReference>
<dbReference type="AlphaFoldDB" id="A0A0K2XG03"/>
<reference evidence="5" key="2">
    <citation type="submission" date="2014-12" db="EMBL/GenBank/DDBJ databases">
        <authorList>
            <person name="Smet A."/>
        </authorList>
    </citation>
    <scope>NUCLEOTIDE SEQUENCE [LARGE SCALE GENOMIC DNA]</scope>
</reference>
<dbReference type="EMBL" id="CDMN01000043">
    <property type="protein sequence ID" value="CRF44523.1"/>
    <property type="molecule type" value="Genomic_DNA"/>
</dbReference>
<dbReference type="Proteomes" id="UP000045175">
    <property type="component" value="Unassembled WGS sequence"/>
</dbReference>
<dbReference type="Pfam" id="PF00534">
    <property type="entry name" value="Glycos_transf_1"/>
    <property type="match status" value="1"/>
</dbReference>
<reference evidence="4" key="1">
    <citation type="submission" date="2014-12" db="EMBL/GenBank/DDBJ databases">
        <title>Whole genome sequences of four Staphylococcus schleiferi canine isolates.</title>
        <authorList>
            <person name="Misic A.M."/>
            <person name="Cain C."/>
            <person name="Morris D.O."/>
            <person name="Rankin S."/>
            <person name="Beiting D."/>
        </authorList>
    </citation>
    <scope>NUCLEOTIDE SEQUENCE</scope>
    <source>
        <strain evidence="2">ASB11</strain>
        <strain evidence="3">ASB13</strain>
        <strain evidence="4">ASB9</strain>
    </source>
</reference>
<evidence type="ECO:0000313" key="7">
    <source>
        <dbReference type="Proteomes" id="UP000045175"/>
    </source>
</evidence>
<dbReference type="GO" id="GO:0016757">
    <property type="term" value="F:glycosyltransferase activity"/>
    <property type="evidence" value="ECO:0007669"/>
    <property type="project" value="InterPro"/>
</dbReference>
<dbReference type="Proteomes" id="UP000041394">
    <property type="component" value="Unassembled WGS sequence"/>
</dbReference>
<dbReference type="InterPro" id="IPR001296">
    <property type="entry name" value="Glyco_trans_1"/>
</dbReference>
<name>A0A0K2XG03_9HELI</name>
<gene>
    <name evidence="2" type="ORF">HAL011_01640</name>
    <name evidence="3" type="ORF">HAL013_07190</name>
    <name evidence="4" type="ORF">HAL09_11120</name>
</gene>
<dbReference type="Proteomes" id="UP000038622">
    <property type="component" value="Unassembled WGS sequence"/>
</dbReference>
<dbReference type="EMBL" id="CDMH01000035">
    <property type="protein sequence ID" value="CRF42529.1"/>
    <property type="molecule type" value="Genomic_DNA"/>
</dbReference>